<organism evidence="1">
    <name type="scientific">Streptomyces sp. R44</name>
    <dbReference type="NCBI Taxonomy" id="3238633"/>
    <lineage>
        <taxon>Bacteria</taxon>
        <taxon>Bacillati</taxon>
        <taxon>Actinomycetota</taxon>
        <taxon>Actinomycetes</taxon>
        <taxon>Kitasatosporales</taxon>
        <taxon>Streptomycetaceae</taxon>
        <taxon>Streptomyces</taxon>
    </lineage>
</organism>
<name>A0AB39T1S9_9ACTN</name>
<reference evidence="1" key="1">
    <citation type="submission" date="2024-07" db="EMBL/GenBank/DDBJ databases">
        <authorList>
            <person name="Yu S.T."/>
        </authorList>
    </citation>
    <scope>NUCLEOTIDE SEQUENCE</scope>
    <source>
        <strain evidence="1">R44</strain>
    </source>
</reference>
<dbReference type="EMBL" id="CP163444">
    <property type="protein sequence ID" value="XDQ74550.1"/>
    <property type="molecule type" value="Genomic_DNA"/>
</dbReference>
<accession>A0AB39T1S9</accession>
<sequence>MTLRYITLADAVRLEFERTHPGGKNTLLCVGLCRRRLDREDFRETPWHGRAASCRRCEGFRYVDVLREQITWELVQAREKLRAYQRYAQTLRLERLNRVVIELWPVEEDEEN</sequence>
<gene>
    <name evidence="1" type="ORF">AB5J54_30305</name>
</gene>
<dbReference type="RefSeq" id="WP_369147073.1">
    <property type="nucleotide sequence ID" value="NZ_CP163444.1"/>
</dbReference>
<proteinExistence type="predicted"/>
<protein>
    <submittedName>
        <fullName evidence="1">Uncharacterized protein</fullName>
    </submittedName>
</protein>
<evidence type="ECO:0000313" key="1">
    <source>
        <dbReference type="EMBL" id="XDQ74550.1"/>
    </source>
</evidence>
<dbReference type="AlphaFoldDB" id="A0AB39T1S9"/>